<evidence type="ECO:0000313" key="2">
    <source>
        <dbReference type="EMBL" id="MCA9374721.1"/>
    </source>
</evidence>
<name>A0A955HYK5_9BACT</name>
<feature type="non-terminal residue" evidence="2">
    <location>
        <position position="751"/>
    </location>
</feature>
<reference evidence="2" key="1">
    <citation type="submission" date="2020-04" db="EMBL/GenBank/DDBJ databases">
        <authorList>
            <person name="Zhang T."/>
        </authorList>
    </citation>
    <scope>NUCLEOTIDE SEQUENCE</scope>
    <source>
        <strain evidence="2">HKST-UBA16</strain>
    </source>
</reference>
<accession>A0A955HYK5</accession>
<protein>
    <submittedName>
        <fullName evidence="2">DUF4012 domain-containing protein</fullName>
    </submittedName>
</protein>
<dbReference type="AlphaFoldDB" id="A0A955HYK5"/>
<dbReference type="Proteomes" id="UP000748332">
    <property type="component" value="Unassembled WGS sequence"/>
</dbReference>
<dbReference type="Pfam" id="PF13196">
    <property type="entry name" value="DUF4012"/>
    <property type="match status" value="1"/>
</dbReference>
<evidence type="ECO:0000256" key="1">
    <source>
        <dbReference type="SAM" id="Phobius"/>
    </source>
</evidence>
<gene>
    <name evidence="2" type="ORF">KC622_00145</name>
</gene>
<keyword evidence="1" id="KW-1133">Transmembrane helix</keyword>
<dbReference type="InterPro" id="IPR036291">
    <property type="entry name" value="NAD(P)-bd_dom_sf"/>
</dbReference>
<dbReference type="Gene3D" id="3.40.50.720">
    <property type="entry name" value="NAD(P)-binding Rossmann-like Domain"/>
    <property type="match status" value="1"/>
</dbReference>
<keyword evidence="1" id="KW-0812">Transmembrane</keyword>
<comment type="caution">
    <text evidence="2">The sequence shown here is derived from an EMBL/GenBank/DDBJ whole genome shotgun (WGS) entry which is preliminary data.</text>
</comment>
<organism evidence="2 3">
    <name type="scientific">Candidatus Dojkabacteria bacterium</name>
    <dbReference type="NCBI Taxonomy" id="2099670"/>
    <lineage>
        <taxon>Bacteria</taxon>
        <taxon>Candidatus Dojkabacteria</taxon>
    </lineage>
</organism>
<evidence type="ECO:0000313" key="3">
    <source>
        <dbReference type="Proteomes" id="UP000748332"/>
    </source>
</evidence>
<feature type="transmembrane region" description="Helical" evidence="1">
    <location>
        <begin position="199"/>
        <end position="217"/>
    </location>
</feature>
<sequence>SSLSEILNDSVKKDRITILGEGLDLHYVIHADDLVYGILKLTFSQDTLGEVISLANPKPLTTLSIAYKLLELNTNATNIVFKEDEKDKFLMQSQYTPAPNAEKYGWVQKVTLEKALIEVIESIYRVSKKKWSKNPSENIKPIQPEAREAELKKKKESTQVVKTDFGKAIDKIFSPFKKIGSYLKISTGKEKFNISWRNFGVFLILLSVLSVASYFLFTPAASLGYNGYKIYSLSKEAYSNTRKFNLDKAHSQLSEIETRVGNIENSLQRLQWVFDITQKEELYQNLSKMVFAGKYAAKGANDMSVALIPLAQYIDQFEPAISFDSKTPTTTREYREYLEQLRSNRSQLDKASYNLSLASNIVEEIDTNSFPKKIKPFVNDIKKENLSVQELLDPIKGTVTFLPELLGVDERQRYLILLQNPSELRSTGGWLSSYAVIGIEGGQIRQLDVDDIYNIDGQLSVEEKTFAAPISMQSALGISNWSMSLSNWSPNFDKASKDAEFFVKEAGKASSIDGAIALDVSVIQDLLDRWGGISVPGENELVTRDNLYNKIFEIHREFTPGSTQKTTFIANLANEVIKKALSDKKEYSTILKSLYKGLEEKHVLISLDNKNANKYFNDNKWTGQVGEEFESAPFAVEWNWGANKSNLFLERNVNLRVEILSEDEIRYTYSLDIKNNAETDIYPEGDYINRARVYLPEQAQISSITGMLDNQYDTYLEDGFKVVSGWFNVPIRSANSLNVSYTSTKTSSGAF</sequence>
<proteinExistence type="predicted"/>
<keyword evidence="1" id="KW-0472">Membrane</keyword>
<dbReference type="InterPro" id="IPR025101">
    <property type="entry name" value="DUF4012"/>
</dbReference>
<dbReference type="SUPFAM" id="SSF51735">
    <property type="entry name" value="NAD(P)-binding Rossmann-fold domains"/>
    <property type="match status" value="1"/>
</dbReference>
<dbReference type="EMBL" id="JAGQLM010000007">
    <property type="protein sequence ID" value="MCA9374721.1"/>
    <property type="molecule type" value="Genomic_DNA"/>
</dbReference>
<reference evidence="2" key="2">
    <citation type="journal article" date="2021" name="Microbiome">
        <title>Successional dynamics and alternative stable states in a saline activated sludge microbial community over 9 years.</title>
        <authorList>
            <person name="Wang Y."/>
            <person name="Ye J."/>
            <person name="Ju F."/>
            <person name="Liu L."/>
            <person name="Boyd J.A."/>
            <person name="Deng Y."/>
            <person name="Parks D.H."/>
            <person name="Jiang X."/>
            <person name="Yin X."/>
            <person name="Woodcroft B.J."/>
            <person name="Tyson G.W."/>
            <person name="Hugenholtz P."/>
            <person name="Polz M.F."/>
            <person name="Zhang T."/>
        </authorList>
    </citation>
    <scope>NUCLEOTIDE SEQUENCE</scope>
    <source>
        <strain evidence="2">HKST-UBA16</strain>
    </source>
</reference>
<feature type="non-terminal residue" evidence="2">
    <location>
        <position position="1"/>
    </location>
</feature>